<name>A0A132EMK8_9BURK</name>
<reference evidence="3 4" key="1">
    <citation type="submission" date="2015-11" db="EMBL/GenBank/DDBJ databases">
        <title>Expanding the genomic diversity of Burkholderia species for the development of highly accurate diagnostics.</title>
        <authorList>
            <person name="Sahl J."/>
            <person name="Keim P."/>
            <person name="Wagner D."/>
        </authorList>
    </citation>
    <scope>NUCLEOTIDE SEQUENCE [LARGE SCALE GENOMIC DNA]</scope>
    <source>
        <strain evidence="3 4">MSMB368WGS</strain>
    </source>
</reference>
<dbReference type="RefSeq" id="WP_060239168.1">
    <property type="nucleotide sequence ID" value="NZ_LPJR01000002.1"/>
</dbReference>
<dbReference type="AlphaFoldDB" id="A0A132EMK8"/>
<evidence type="ECO:0000259" key="2">
    <source>
        <dbReference type="Pfam" id="PF01464"/>
    </source>
</evidence>
<dbReference type="SUPFAM" id="SSF53955">
    <property type="entry name" value="Lysozyme-like"/>
    <property type="match status" value="1"/>
</dbReference>
<evidence type="ECO:0000313" key="3">
    <source>
        <dbReference type="EMBL" id="KWF37404.1"/>
    </source>
</evidence>
<gene>
    <name evidence="3" type="ORF">WT56_34255</name>
</gene>
<dbReference type="EMBL" id="LPJR01000002">
    <property type="protein sequence ID" value="KWF37404.1"/>
    <property type="molecule type" value="Genomic_DNA"/>
</dbReference>
<protein>
    <submittedName>
        <fullName evidence="3">Lytic transglycosylase</fullName>
    </submittedName>
</protein>
<evidence type="ECO:0000256" key="1">
    <source>
        <dbReference type="SAM" id="MobiDB-lite"/>
    </source>
</evidence>
<sequence length="216" mass="22652">MMDFALLAQQCAPNVHPTTLQALVRTESGFNPFAIGVVGGHLKRQPKTLDEAVATARALDAQGLNFSMGLGQVNKANLSRYGLTYETVFDMCANLKAGSGILHDCYSRAVPAVGKNAAVGAALSCYYSGNFTRGFKADFKGTSYVQRVAANAAQAAPSVSVVPPIPVVLDSAPAKKAVRRQRVASPAAGDGKNESQAAAQSEPKAESWDAFGDFIK</sequence>
<dbReference type="InterPro" id="IPR023346">
    <property type="entry name" value="Lysozyme-like_dom_sf"/>
</dbReference>
<dbReference type="Pfam" id="PF01464">
    <property type="entry name" value="SLT"/>
    <property type="match status" value="1"/>
</dbReference>
<dbReference type="Gene3D" id="1.10.530.10">
    <property type="match status" value="1"/>
</dbReference>
<accession>A0A132EMK8</accession>
<dbReference type="InterPro" id="IPR008258">
    <property type="entry name" value="Transglycosylase_SLT_dom_1"/>
</dbReference>
<feature type="region of interest" description="Disordered" evidence="1">
    <location>
        <begin position="180"/>
        <end position="216"/>
    </location>
</feature>
<proteinExistence type="predicted"/>
<organism evidence="3 4">
    <name type="scientific">Burkholderia pseudomultivorans</name>
    <dbReference type="NCBI Taxonomy" id="1207504"/>
    <lineage>
        <taxon>Bacteria</taxon>
        <taxon>Pseudomonadati</taxon>
        <taxon>Pseudomonadota</taxon>
        <taxon>Betaproteobacteria</taxon>
        <taxon>Burkholderiales</taxon>
        <taxon>Burkholderiaceae</taxon>
        <taxon>Burkholderia</taxon>
        <taxon>Burkholderia cepacia complex</taxon>
    </lineage>
</organism>
<feature type="domain" description="Transglycosylase SLT" evidence="2">
    <location>
        <begin position="8"/>
        <end position="126"/>
    </location>
</feature>
<dbReference type="Proteomes" id="UP000062912">
    <property type="component" value="Unassembled WGS sequence"/>
</dbReference>
<evidence type="ECO:0000313" key="4">
    <source>
        <dbReference type="Proteomes" id="UP000062912"/>
    </source>
</evidence>
<dbReference type="OrthoDB" id="8565485at2"/>
<dbReference type="CDD" id="cd16892">
    <property type="entry name" value="LT_VirB1-like"/>
    <property type="match status" value="1"/>
</dbReference>
<comment type="caution">
    <text evidence="3">The sequence shown here is derived from an EMBL/GenBank/DDBJ whole genome shotgun (WGS) entry which is preliminary data.</text>
</comment>